<dbReference type="InterPro" id="IPR018060">
    <property type="entry name" value="HTH_AraC"/>
</dbReference>
<feature type="compositionally biased region" description="Low complexity" evidence="4">
    <location>
        <begin position="178"/>
        <end position="189"/>
    </location>
</feature>
<dbReference type="InterPro" id="IPR009057">
    <property type="entry name" value="Homeodomain-like_sf"/>
</dbReference>
<dbReference type="InterPro" id="IPR037923">
    <property type="entry name" value="HTH-like"/>
</dbReference>
<evidence type="ECO:0000256" key="2">
    <source>
        <dbReference type="ARBA" id="ARBA00023125"/>
    </source>
</evidence>
<dbReference type="Gene3D" id="2.60.120.10">
    <property type="entry name" value="Jelly Rolls"/>
    <property type="match status" value="1"/>
</dbReference>
<name>A0ABY2BIE3_9ACTN</name>
<keyword evidence="7" id="KW-1185">Reference proteome</keyword>
<dbReference type="Pfam" id="PF12833">
    <property type="entry name" value="HTH_18"/>
    <property type="match status" value="1"/>
</dbReference>
<evidence type="ECO:0000256" key="3">
    <source>
        <dbReference type="ARBA" id="ARBA00023163"/>
    </source>
</evidence>
<dbReference type="EMBL" id="SLWM01000007">
    <property type="protein sequence ID" value="TCO21706.1"/>
    <property type="molecule type" value="Genomic_DNA"/>
</dbReference>
<evidence type="ECO:0000256" key="4">
    <source>
        <dbReference type="SAM" id="MobiDB-lite"/>
    </source>
</evidence>
<dbReference type="InterPro" id="IPR003313">
    <property type="entry name" value="AraC-bd"/>
</dbReference>
<feature type="region of interest" description="Disordered" evidence="4">
    <location>
        <begin position="168"/>
        <end position="190"/>
    </location>
</feature>
<comment type="caution">
    <text evidence="6">The sequence shown here is derived from an EMBL/GenBank/DDBJ whole genome shotgun (WGS) entry which is preliminary data.</text>
</comment>
<dbReference type="SMART" id="SM00342">
    <property type="entry name" value="HTH_ARAC"/>
    <property type="match status" value="1"/>
</dbReference>
<dbReference type="Proteomes" id="UP000295818">
    <property type="component" value="Unassembled WGS sequence"/>
</dbReference>
<keyword evidence="1" id="KW-0805">Transcription regulation</keyword>
<organism evidence="6 7">
    <name type="scientific">Kribbella orskensis</name>
    <dbReference type="NCBI Taxonomy" id="2512216"/>
    <lineage>
        <taxon>Bacteria</taxon>
        <taxon>Bacillati</taxon>
        <taxon>Actinomycetota</taxon>
        <taxon>Actinomycetes</taxon>
        <taxon>Propionibacteriales</taxon>
        <taxon>Kribbellaceae</taxon>
        <taxon>Kribbella</taxon>
    </lineage>
</organism>
<feature type="domain" description="HTH araC/xylS-type" evidence="5">
    <location>
        <begin position="202"/>
        <end position="300"/>
    </location>
</feature>
<sequence>MPETLHEHALFDGRPVFGGIHELSADVAAHTHDFVEIAVVGPGRGRHLTSRGERRLRHGEVIVLRPGAWHAFTGCVELTVANCCISTQALRAEFAALRDIPMFRRLLWTDPVAAGAHGVHVASVGPAAASEAIVAITDLNLTGRTPGRILGRLVTVLGILADARDAHERRSRSGERGSGQSRSAGSAYGSTGGEAFVHPAVADCIARIEAEPARAWRLDELAKAVSLDPAYLGRLFRRSVGLSPLDFLARVRAEHAAALLTRTQLPVARVGSTVGWPDPTYFARRFRTLSGLTPSEYRRRSVESSVGSPAHGPHRNTRDDRHPVGSGDPLRPADPADLGG</sequence>
<evidence type="ECO:0000313" key="7">
    <source>
        <dbReference type="Proteomes" id="UP000295818"/>
    </source>
</evidence>
<dbReference type="SUPFAM" id="SSF46689">
    <property type="entry name" value="Homeodomain-like"/>
    <property type="match status" value="2"/>
</dbReference>
<evidence type="ECO:0000256" key="1">
    <source>
        <dbReference type="ARBA" id="ARBA00023015"/>
    </source>
</evidence>
<dbReference type="Pfam" id="PF02311">
    <property type="entry name" value="AraC_binding"/>
    <property type="match status" value="1"/>
</dbReference>
<dbReference type="Gene3D" id="1.10.10.60">
    <property type="entry name" value="Homeodomain-like"/>
    <property type="match status" value="2"/>
</dbReference>
<reference evidence="6 7" key="1">
    <citation type="journal article" date="2015" name="Stand. Genomic Sci.">
        <title>Genomic Encyclopedia of Bacterial and Archaeal Type Strains, Phase III: the genomes of soil and plant-associated and newly described type strains.</title>
        <authorList>
            <person name="Whitman W.B."/>
            <person name="Woyke T."/>
            <person name="Klenk H.P."/>
            <person name="Zhou Y."/>
            <person name="Lilburn T.G."/>
            <person name="Beck B.J."/>
            <person name="De Vos P."/>
            <person name="Vandamme P."/>
            <person name="Eisen J.A."/>
            <person name="Garrity G."/>
            <person name="Hugenholtz P."/>
            <person name="Kyrpides N.C."/>
        </authorList>
    </citation>
    <scope>NUCLEOTIDE SEQUENCE [LARGE SCALE GENOMIC DNA]</scope>
    <source>
        <strain evidence="6 7">VKM Ac-2538</strain>
    </source>
</reference>
<dbReference type="InterPro" id="IPR014710">
    <property type="entry name" value="RmlC-like_jellyroll"/>
</dbReference>
<dbReference type="InterPro" id="IPR050204">
    <property type="entry name" value="AraC_XylS_family_regulators"/>
</dbReference>
<gene>
    <name evidence="6" type="ORF">EV644_10727</name>
</gene>
<dbReference type="PANTHER" id="PTHR46796">
    <property type="entry name" value="HTH-TYPE TRANSCRIPTIONAL ACTIVATOR RHAS-RELATED"/>
    <property type="match status" value="1"/>
</dbReference>
<dbReference type="PROSITE" id="PS01124">
    <property type="entry name" value="HTH_ARAC_FAMILY_2"/>
    <property type="match status" value="1"/>
</dbReference>
<accession>A0ABY2BIE3</accession>
<evidence type="ECO:0000313" key="6">
    <source>
        <dbReference type="EMBL" id="TCO21706.1"/>
    </source>
</evidence>
<keyword evidence="3" id="KW-0804">Transcription</keyword>
<evidence type="ECO:0000259" key="5">
    <source>
        <dbReference type="PROSITE" id="PS01124"/>
    </source>
</evidence>
<feature type="region of interest" description="Disordered" evidence="4">
    <location>
        <begin position="297"/>
        <end position="340"/>
    </location>
</feature>
<protein>
    <submittedName>
        <fullName evidence="6">AraC family L-rhamnose operon transcriptional activator RhaR</fullName>
    </submittedName>
</protein>
<dbReference type="SUPFAM" id="SSF51215">
    <property type="entry name" value="Regulatory protein AraC"/>
    <property type="match status" value="1"/>
</dbReference>
<proteinExistence type="predicted"/>
<keyword evidence="2" id="KW-0238">DNA-binding</keyword>
<dbReference type="RefSeq" id="WP_132190279.1">
    <property type="nucleotide sequence ID" value="NZ_SLWM01000007.1"/>
</dbReference>